<feature type="transmembrane region" description="Helical" evidence="1">
    <location>
        <begin position="50"/>
        <end position="69"/>
    </location>
</feature>
<reference evidence="2" key="2">
    <citation type="submission" date="2021-04" db="EMBL/GenBank/DDBJ databases">
        <authorList>
            <person name="Gilroy R."/>
        </authorList>
    </citation>
    <scope>NUCLEOTIDE SEQUENCE</scope>
    <source>
        <strain evidence="2">ChiHejej3B27-3195</strain>
    </source>
</reference>
<keyword evidence="1" id="KW-0472">Membrane</keyword>
<evidence type="ECO:0000313" key="3">
    <source>
        <dbReference type="Proteomes" id="UP000824151"/>
    </source>
</evidence>
<reference evidence="2" key="1">
    <citation type="journal article" date="2021" name="PeerJ">
        <title>Extensive microbial diversity within the chicken gut microbiome revealed by metagenomics and culture.</title>
        <authorList>
            <person name="Gilroy R."/>
            <person name="Ravi A."/>
            <person name="Getino M."/>
            <person name="Pursley I."/>
            <person name="Horton D.L."/>
            <person name="Alikhan N.F."/>
            <person name="Baker D."/>
            <person name="Gharbi K."/>
            <person name="Hall N."/>
            <person name="Watson M."/>
            <person name="Adriaenssens E.M."/>
            <person name="Foster-Nyarko E."/>
            <person name="Jarju S."/>
            <person name="Secka A."/>
            <person name="Antonio M."/>
            <person name="Oren A."/>
            <person name="Chaudhuri R.R."/>
            <person name="La Ragione R."/>
            <person name="Hildebrand F."/>
            <person name="Pallen M.J."/>
        </authorList>
    </citation>
    <scope>NUCLEOTIDE SEQUENCE</scope>
    <source>
        <strain evidence="2">ChiHejej3B27-3195</strain>
    </source>
</reference>
<protein>
    <submittedName>
        <fullName evidence="2">Uncharacterized protein</fullName>
    </submittedName>
</protein>
<proteinExistence type="predicted"/>
<keyword evidence="1" id="KW-1133">Transmembrane helix</keyword>
<comment type="caution">
    <text evidence="2">The sequence shown here is derived from an EMBL/GenBank/DDBJ whole genome shotgun (WGS) entry which is preliminary data.</text>
</comment>
<dbReference type="Proteomes" id="UP000824151">
    <property type="component" value="Unassembled WGS sequence"/>
</dbReference>
<organism evidence="2 3">
    <name type="scientific">Candidatus Nesterenkonia stercoripullorum</name>
    <dbReference type="NCBI Taxonomy" id="2838701"/>
    <lineage>
        <taxon>Bacteria</taxon>
        <taxon>Bacillati</taxon>
        <taxon>Actinomycetota</taxon>
        <taxon>Actinomycetes</taxon>
        <taxon>Micrococcales</taxon>
        <taxon>Micrococcaceae</taxon>
        <taxon>Nesterenkonia</taxon>
    </lineage>
</organism>
<evidence type="ECO:0000313" key="2">
    <source>
        <dbReference type="EMBL" id="HIW99439.1"/>
    </source>
</evidence>
<dbReference type="AlphaFoldDB" id="A0A9D1S1J4"/>
<name>A0A9D1S1J4_9MICC</name>
<feature type="transmembrane region" description="Helical" evidence="1">
    <location>
        <begin position="121"/>
        <end position="141"/>
    </location>
</feature>
<evidence type="ECO:0000256" key="1">
    <source>
        <dbReference type="SAM" id="Phobius"/>
    </source>
</evidence>
<feature type="transmembrane region" description="Helical" evidence="1">
    <location>
        <begin position="76"/>
        <end position="101"/>
    </location>
</feature>
<dbReference type="EMBL" id="DXGD01000171">
    <property type="protein sequence ID" value="HIW99439.1"/>
    <property type="molecule type" value="Genomic_DNA"/>
</dbReference>
<accession>A0A9D1S1J4</accession>
<gene>
    <name evidence="2" type="ORF">H9871_04780</name>
</gene>
<keyword evidence="1" id="KW-0812">Transmembrane</keyword>
<sequence>MTTTDRRPPGAISSVVLGATLLAALFWQFGGVTAADGQFQVLDPDLHLIWKTVIILTLGISALCSLRAWTQRGWTIPVAVVNTGANWVSGAVIVALTAKGALFSPDLPQQVEATFGSSPEWSAITEVFLILVAGVAIWDSVDGLLRARHDKRPAGM</sequence>